<evidence type="ECO:0000256" key="6">
    <source>
        <dbReference type="SAM" id="MobiDB-lite"/>
    </source>
</evidence>
<keyword evidence="11" id="KW-1185">Reference proteome</keyword>
<sequence>MPRRRRDELPNQDVVDSLIAEARADGLVTDSDRPLKRRKRAGESANEVVANPKSPSEEESDEDVVFEDVDLSLPAEEQHLPTEHHADLVISVPASVTKKTAPRKKPPTASEKSAQIDTHKLQIICQLVEGIYINSWCNNGSIQKRLSKLLSAKTKKLLNPRSERSQFERDKDFLDGLKNTLIEFRQRFTILSDNDTSSLSKDAFIQSSESLCGPAGVGNQLLCTLLRGQGIDTRLVISLQPVPLIPKPTPKPDAKEYPTLWCEAWNTARQKWTCVELSLETFNKPSSLRPPTTSPTQLIYIFAFSSDGSARDVTIRYSPSYNGRTRLSRLESIHPSSQLWFFRLIHYFSPFPSPKTQLEDTELTSLTLREGMPTSLEGFKSHPLFALAEHLSPHELIPPTAHEVGTFNTGTSSKPRTIPVYRRSEILTCHTSRDWLRRSGRVIRLGEQPLKSTTNKNIPTGMYTFSQTEPYIAPPLPRGKVPTNAFGNFEVLHPAMLPANAAHVRGRHASRAARLVGVPFAPAVTGFEFVRRKAVPIVEGVVVHEAVGEAVRAVVEGLEELEVEEGWKARSMRALGMWGKMFRGMIVVRRVEGEHGAIGVGVGRVERGVDLGPLGTAGRFTLPELVREGKRKKVRQDCGGKRKRGVESDDEGWIPREGVERRRRVAESSDEGDDSEEERKWEGLFTEDGDVSGNGGGFLPESGGGYMPENAGGFLPEAGGGFLPDNGQGGFLTEHGEGGFLPEDGDGVPPGHEGGGFLPGDAAPLPGNRADKTTDPPKSTDPSTTCSVQELVPQDPSNKCALSKKQDPEADSTPPPVRPPVEKRLPTRPAVPSPPKPTEDQHSDMSSPTRSHDSADDDVDVFSVDFDDD</sequence>
<feature type="compositionally biased region" description="Gly residues" evidence="6">
    <location>
        <begin position="718"/>
        <end position="730"/>
    </location>
</feature>
<dbReference type="AlphaFoldDB" id="A0A6A7BT88"/>
<feature type="domain" description="Rad4 beta-hairpin" evidence="8">
    <location>
        <begin position="429"/>
        <end position="474"/>
    </location>
</feature>
<dbReference type="InterPro" id="IPR004583">
    <property type="entry name" value="DNA_repair_Rad4"/>
</dbReference>
<evidence type="ECO:0000259" key="7">
    <source>
        <dbReference type="SMART" id="SM01030"/>
    </source>
</evidence>
<dbReference type="InterPro" id="IPR036985">
    <property type="entry name" value="Transglutaminase-like_sf"/>
</dbReference>
<dbReference type="Gene3D" id="3.30.70.2460">
    <property type="entry name" value="Rad4, beta-hairpin domain BHD3"/>
    <property type="match status" value="1"/>
</dbReference>
<evidence type="ECO:0000313" key="11">
    <source>
        <dbReference type="Proteomes" id="UP000799421"/>
    </source>
</evidence>
<feature type="region of interest" description="Disordered" evidence="6">
    <location>
        <begin position="94"/>
        <end position="114"/>
    </location>
</feature>
<feature type="region of interest" description="Disordered" evidence="6">
    <location>
        <begin position="631"/>
        <end position="869"/>
    </location>
</feature>
<dbReference type="SUPFAM" id="SSF54001">
    <property type="entry name" value="Cysteine proteinases"/>
    <property type="match status" value="1"/>
</dbReference>
<keyword evidence="3" id="KW-0227">DNA damage</keyword>
<reference evidence="10" key="1">
    <citation type="journal article" date="2020" name="Stud. Mycol.">
        <title>101 Dothideomycetes genomes: a test case for predicting lifestyles and emergence of pathogens.</title>
        <authorList>
            <person name="Haridas S."/>
            <person name="Albert R."/>
            <person name="Binder M."/>
            <person name="Bloem J."/>
            <person name="Labutti K."/>
            <person name="Salamov A."/>
            <person name="Andreopoulos B."/>
            <person name="Baker S."/>
            <person name="Barry K."/>
            <person name="Bills G."/>
            <person name="Bluhm B."/>
            <person name="Cannon C."/>
            <person name="Castanera R."/>
            <person name="Culley D."/>
            <person name="Daum C."/>
            <person name="Ezra D."/>
            <person name="Gonzalez J."/>
            <person name="Henrissat B."/>
            <person name="Kuo A."/>
            <person name="Liang C."/>
            <person name="Lipzen A."/>
            <person name="Lutzoni F."/>
            <person name="Magnuson J."/>
            <person name="Mondo S."/>
            <person name="Nolan M."/>
            <person name="Ohm R."/>
            <person name="Pangilinan J."/>
            <person name="Park H.-J."/>
            <person name="Ramirez L."/>
            <person name="Alfaro M."/>
            <person name="Sun H."/>
            <person name="Tritt A."/>
            <person name="Yoshinaga Y."/>
            <person name="Zwiers L.-H."/>
            <person name="Turgeon B."/>
            <person name="Goodwin S."/>
            <person name="Spatafora J."/>
            <person name="Crous P."/>
            <person name="Grigoriev I."/>
        </authorList>
    </citation>
    <scope>NUCLEOTIDE SEQUENCE</scope>
    <source>
        <strain evidence="10">CBS 480.64</strain>
    </source>
</reference>
<dbReference type="EMBL" id="MU006030">
    <property type="protein sequence ID" value="KAF2857718.1"/>
    <property type="molecule type" value="Genomic_DNA"/>
</dbReference>
<dbReference type="GO" id="GO:0003684">
    <property type="term" value="F:damaged DNA binding"/>
    <property type="evidence" value="ECO:0007669"/>
    <property type="project" value="InterPro"/>
</dbReference>
<dbReference type="InterPro" id="IPR018326">
    <property type="entry name" value="Rad4_beta-hairpin_dom1"/>
</dbReference>
<keyword evidence="5" id="KW-0539">Nucleus</keyword>
<dbReference type="GO" id="GO:0000111">
    <property type="term" value="C:nucleotide-excision repair factor 2 complex"/>
    <property type="evidence" value="ECO:0007669"/>
    <property type="project" value="TreeGrafter"/>
</dbReference>
<dbReference type="PANTHER" id="PTHR12135:SF0">
    <property type="entry name" value="DNA REPAIR PROTEIN COMPLEMENTING XP-C CELLS"/>
    <property type="match status" value="1"/>
</dbReference>
<dbReference type="OrthoDB" id="300780at2759"/>
<dbReference type="PANTHER" id="PTHR12135">
    <property type="entry name" value="DNA REPAIR PROTEIN XP-C / RAD4"/>
    <property type="match status" value="1"/>
</dbReference>
<dbReference type="InterPro" id="IPR018325">
    <property type="entry name" value="Rad4/PNGase_transGLS-fold"/>
</dbReference>
<dbReference type="Pfam" id="PF03835">
    <property type="entry name" value="Rad4"/>
    <property type="match status" value="1"/>
</dbReference>
<feature type="compositionally biased region" description="Gly residues" evidence="6">
    <location>
        <begin position="692"/>
        <end position="706"/>
    </location>
</feature>
<dbReference type="GO" id="GO:0071942">
    <property type="term" value="C:XPC complex"/>
    <property type="evidence" value="ECO:0007669"/>
    <property type="project" value="TreeGrafter"/>
</dbReference>
<proteinExistence type="inferred from homology"/>
<evidence type="ECO:0000256" key="2">
    <source>
        <dbReference type="ARBA" id="ARBA00009525"/>
    </source>
</evidence>
<evidence type="ECO:0000256" key="5">
    <source>
        <dbReference type="ARBA" id="ARBA00023242"/>
    </source>
</evidence>
<feature type="domain" description="Rad4 beta-hairpin" evidence="7">
    <location>
        <begin position="368"/>
        <end position="427"/>
    </location>
</feature>
<dbReference type="Pfam" id="PF10403">
    <property type="entry name" value="BHD_1"/>
    <property type="match status" value="1"/>
</dbReference>
<gene>
    <name evidence="10" type="ORF">K470DRAFT_260539</name>
</gene>
<dbReference type="InterPro" id="IPR018327">
    <property type="entry name" value="BHD_2"/>
</dbReference>
<feature type="compositionally biased region" description="Low complexity" evidence="6">
    <location>
        <begin position="776"/>
        <end position="785"/>
    </location>
</feature>
<dbReference type="InterPro" id="IPR018328">
    <property type="entry name" value="Rad4_beta-hairpin_dom3"/>
</dbReference>
<keyword evidence="4" id="KW-0234">DNA repair</keyword>
<dbReference type="InterPro" id="IPR038765">
    <property type="entry name" value="Papain-like_cys_pep_sf"/>
</dbReference>
<accession>A0A6A7BT88</accession>
<evidence type="ECO:0000256" key="4">
    <source>
        <dbReference type="ARBA" id="ARBA00023204"/>
    </source>
</evidence>
<evidence type="ECO:0000313" key="10">
    <source>
        <dbReference type="EMBL" id="KAF2857718.1"/>
    </source>
</evidence>
<dbReference type="SMART" id="SM01030">
    <property type="entry name" value="BHD_1"/>
    <property type="match status" value="1"/>
</dbReference>
<evidence type="ECO:0000259" key="8">
    <source>
        <dbReference type="SMART" id="SM01031"/>
    </source>
</evidence>
<comment type="similarity">
    <text evidence="2">Belongs to the XPC family.</text>
</comment>
<name>A0A6A7BT88_9PEZI</name>
<dbReference type="GO" id="GO:0003697">
    <property type="term" value="F:single-stranded DNA binding"/>
    <property type="evidence" value="ECO:0007669"/>
    <property type="project" value="TreeGrafter"/>
</dbReference>
<dbReference type="InterPro" id="IPR042488">
    <property type="entry name" value="Rad4_BHD3_sf"/>
</dbReference>
<dbReference type="SMART" id="SM01031">
    <property type="entry name" value="BHD_2"/>
    <property type="match status" value="1"/>
</dbReference>
<protein>
    <submittedName>
        <fullName evidence="10">Rad4-domain-containing protein</fullName>
    </submittedName>
</protein>
<dbReference type="Gene3D" id="3.90.260.10">
    <property type="entry name" value="Transglutaminase-like"/>
    <property type="match status" value="1"/>
</dbReference>
<dbReference type="Pfam" id="PF10405">
    <property type="entry name" value="BHD_3"/>
    <property type="match status" value="1"/>
</dbReference>
<feature type="domain" description="Rad4 beta-hairpin" evidence="9">
    <location>
        <begin position="481"/>
        <end position="555"/>
    </location>
</feature>
<dbReference type="GO" id="GO:0005737">
    <property type="term" value="C:cytoplasm"/>
    <property type="evidence" value="ECO:0007669"/>
    <property type="project" value="TreeGrafter"/>
</dbReference>
<evidence type="ECO:0000256" key="3">
    <source>
        <dbReference type="ARBA" id="ARBA00022763"/>
    </source>
</evidence>
<dbReference type="SMART" id="SM01032">
    <property type="entry name" value="BHD_3"/>
    <property type="match status" value="1"/>
</dbReference>
<organism evidence="10 11">
    <name type="scientific">Piedraia hortae CBS 480.64</name>
    <dbReference type="NCBI Taxonomy" id="1314780"/>
    <lineage>
        <taxon>Eukaryota</taxon>
        <taxon>Fungi</taxon>
        <taxon>Dikarya</taxon>
        <taxon>Ascomycota</taxon>
        <taxon>Pezizomycotina</taxon>
        <taxon>Dothideomycetes</taxon>
        <taxon>Dothideomycetidae</taxon>
        <taxon>Capnodiales</taxon>
        <taxon>Piedraiaceae</taxon>
        <taxon>Piedraia</taxon>
    </lineage>
</organism>
<feature type="region of interest" description="Disordered" evidence="6">
    <location>
        <begin position="25"/>
        <end position="63"/>
    </location>
</feature>
<dbReference type="Proteomes" id="UP000799421">
    <property type="component" value="Unassembled WGS sequence"/>
</dbReference>
<dbReference type="GO" id="GO:0006298">
    <property type="term" value="P:mismatch repair"/>
    <property type="evidence" value="ECO:0007669"/>
    <property type="project" value="TreeGrafter"/>
</dbReference>
<dbReference type="GO" id="GO:0006289">
    <property type="term" value="P:nucleotide-excision repair"/>
    <property type="evidence" value="ECO:0007669"/>
    <property type="project" value="InterPro"/>
</dbReference>
<evidence type="ECO:0000259" key="9">
    <source>
        <dbReference type="SMART" id="SM01032"/>
    </source>
</evidence>
<dbReference type="Gene3D" id="2.20.20.110">
    <property type="entry name" value="Rad4, beta-hairpin domain BHD1"/>
    <property type="match status" value="1"/>
</dbReference>
<feature type="compositionally biased region" description="Acidic residues" evidence="6">
    <location>
        <begin position="855"/>
        <end position="869"/>
    </location>
</feature>
<evidence type="ECO:0000256" key="1">
    <source>
        <dbReference type="ARBA" id="ARBA00004123"/>
    </source>
</evidence>
<comment type="subcellular location">
    <subcellularLocation>
        <location evidence="1">Nucleus</location>
    </subcellularLocation>
</comment>